<comment type="caution">
    <text evidence="13">The sequence shown here is derived from an EMBL/GenBank/DDBJ whole genome shotgun (WGS) entry which is preliminary data.</text>
</comment>
<keyword evidence="5" id="KW-0547">Nucleotide-binding</keyword>
<evidence type="ECO:0000313" key="13">
    <source>
        <dbReference type="EMBL" id="MCJ0741855.1"/>
    </source>
</evidence>
<evidence type="ECO:0000256" key="6">
    <source>
        <dbReference type="ARBA" id="ARBA00022777"/>
    </source>
</evidence>
<dbReference type="EC" id="2.7.13.3" evidence="2"/>
<feature type="transmembrane region" description="Helical" evidence="9">
    <location>
        <begin position="215"/>
        <end position="237"/>
    </location>
</feature>
<feature type="domain" description="7TM-DISM receptor extracellular" evidence="12">
    <location>
        <begin position="70"/>
        <end position="163"/>
    </location>
</feature>
<feature type="transmembrane region" description="Helical" evidence="9">
    <location>
        <begin position="249"/>
        <end position="271"/>
    </location>
</feature>
<protein>
    <recommendedName>
        <fullName evidence="2">histidine kinase</fullName>
        <ecNumber evidence="2">2.7.13.3</ecNumber>
    </recommendedName>
</protein>
<keyword evidence="6" id="KW-0418">Kinase</keyword>
<evidence type="ECO:0000256" key="4">
    <source>
        <dbReference type="ARBA" id="ARBA00022679"/>
    </source>
</evidence>
<evidence type="ECO:0000256" key="5">
    <source>
        <dbReference type="ARBA" id="ARBA00022741"/>
    </source>
</evidence>
<accession>A0ABS9ZTC6</accession>
<feature type="transmembrane region" description="Helical" evidence="9">
    <location>
        <begin position="190"/>
        <end position="208"/>
    </location>
</feature>
<evidence type="ECO:0000256" key="3">
    <source>
        <dbReference type="ARBA" id="ARBA00022553"/>
    </source>
</evidence>
<feature type="transmembrane region" description="Helical" evidence="9">
    <location>
        <begin position="283"/>
        <end position="304"/>
    </location>
</feature>
<feature type="transmembrane region" description="Helical" evidence="9">
    <location>
        <begin position="316"/>
        <end position="333"/>
    </location>
</feature>
<keyword evidence="9" id="KW-0812">Transmembrane</keyword>
<dbReference type="Pfam" id="PF07695">
    <property type="entry name" value="7TMR-DISM_7TM"/>
    <property type="match status" value="1"/>
</dbReference>
<dbReference type="RefSeq" id="WP_243359390.1">
    <property type="nucleotide sequence ID" value="NZ_JALGBH010000001.1"/>
</dbReference>
<dbReference type="Pfam" id="PF07696">
    <property type="entry name" value="7TMR-DISMED2"/>
    <property type="match status" value="1"/>
</dbReference>
<keyword evidence="14" id="KW-1185">Reference proteome</keyword>
<dbReference type="PANTHER" id="PTHR41523:SF8">
    <property type="entry name" value="ETHYLENE RESPONSE SENSOR PROTEIN"/>
    <property type="match status" value="1"/>
</dbReference>
<keyword evidence="3" id="KW-0597">Phosphoprotein</keyword>
<evidence type="ECO:0000259" key="12">
    <source>
        <dbReference type="Pfam" id="PF07696"/>
    </source>
</evidence>
<dbReference type="PANTHER" id="PTHR41523">
    <property type="entry name" value="TWO-COMPONENT SYSTEM SENSOR PROTEIN"/>
    <property type="match status" value="1"/>
</dbReference>
<dbReference type="InterPro" id="IPR036890">
    <property type="entry name" value="HATPase_C_sf"/>
</dbReference>
<proteinExistence type="predicted"/>
<dbReference type="InterPro" id="IPR011623">
    <property type="entry name" value="7TMR_DISM_rcpt_extracell_dom1"/>
</dbReference>
<organism evidence="13 14">
    <name type="scientific">Pedobacter montanisoli</name>
    <dbReference type="NCBI Taxonomy" id="2923277"/>
    <lineage>
        <taxon>Bacteria</taxon>
        <taxon>Pseudomonadati</taxon>
        <taxon>Bacteroidota</taxon>
        <taxon>Sphingobacteriia</taxon>
        <taxon>Sphingobacteriales</taxon>
        <taxon>Sphingobacteriaceae</taxon>
        <taxon>Pedobacter</taxon>
    </lineage>
</organism>
<feature type="domain" description="7TM-DISM receptor extracellular" evidence="11">
    <location>
        <begin position="188"/>
        <end position="387"/>
    </location>
</feature>
<feature type="transmembrane region" description="Helical" evidence="9">
    <location>
        <begin position="342"/>
        <end position="364"/>
    </location>
</feature>
<evidence type="ECO:0000256" key="9">
    <source>
        <dbReference type="SAM" id="Phobius"/>
    </source>
</evidence>
<dbReference type="Proteomes" id="UP001165460">
    <property type="component" value="Unassembled WGS sequence"/>
</dbReference>
<comment type="catalytic activity">
    <reaction evidence="1">
        <text>ATP + protein L-histidine = ADP + protein N-phospho-L-histidine.</text>
        <dbReference type="EC" id="2.7.13.3"/>
    </reaction>
</comment>
<evidence type="ECO:0000259" key="10">
    <source>
        <dbReference type="Pfam" id="PF07568"/>
    </source>
</evidence>
<feature type="transmembrane region" description="Helical" evidence="9">
    <location>
        <begin position="370"/>
        <end position="393"/>
    </location>
</feature>
<evidence type="ECO:0000256" key="8">
    <source>
        <dbReference type="SAM" id="Coils"/>
    </source>
</evidence>
<dbReference type="SUPFAM" id="SSF55874">
    <property type="entry name" value="ATPase domain of HSP90 chaperone/DNA topoisomerase II/histidine kinase"/>
    <property type="match status" value="1"/>
</dbReference>
<feature type="domain" description="Signal transduction histidine kinase subgroup 2 dimerisation and phosphoacceptor" evidence="10">
    <location>
        <begin position="458"/>
        <end position="532"/>
    </location>
</feature>
<dbReference type="Pfam" id="PF07568">
    <property type="entry name" value="HisKA_2"/>
    <property type="match status" value="1"/>
</dbReference>
<sequence length="648" mass="74798">MKFVSGLTLYLLILLGISSVCQGKEIFLSEKNAQKNILLKPFFYAVEDSLDIYSSTDILRRQTSDLKCLNQFSISSPDHTIWLKASLKTDQGLNYSNFCITFPHLTFVELYLFEGEKLISHRKAGAFRKKNAIYPGDSRFMFNVSFNRGITYQLLFKIKHTKKYPPDFNFTLQTTYNSLYYKKTIDIVNAWLQGALCVLFIYSALSWLVNHYRPFLWVSLFILFLGLYGFSLGAAYIDILFPMQPETGWLLVLVFLHLGILSFYLLMVDFLEVRKNSPRLYSYSRIVIIGLPVFSVLCLLNNILTSNYYLTNQINLYISVVHVSYIISTFTLWKKLDNSQRFLLYGIIVFVLGAICLVSMTAVLHEQGFVYAPIITQTCIILITILFLTGINLKLKQHEHEKIETLKQLNRLHQEHNIIVERKVEERTLELQASNHRLQEQQQELINHRNHIQTLMDELSHRVKNNLQMLYGLSSFQLPGTELAQDQYGFNEMKGRIKAMMLVNEHLNTETEKQYIELVSLTKDLSFHLQNIYDPLKQVQITIEADGELSLHPKQSLPFGLILTELFTNTFKHAFASHSANPAIKINISLSQDQVKLTYHDNGKRTNPSSDSSSMGISLIKDLTRQLKGQVQIDTSSGFYYSFTFSKR</sequence>
<keyword evidence="4" id="KW-0808">Transferase</keyword>
<evidence type="ECO:0000256" key="7">
    <source>
        <dbReference type="ARBA" id="ARBA00022840"/>
    </source>
</evidence>
<name>A0ABS9ZTC6_9SPHI</name>
<gene>
    <name evidence="13" type="ORF">MMF97_03955</name>
</gene>
<keyword evidence="9" id="KW-0472">Membrane</keyword>
<evidence type="ECO:0000259" key="11">
    <source>
        <dbReference type="Pfam" id="PF07695"/>
    </source>
</evidence>
<feature type="coiled-coil region" evidence="8">
    <location>
        <begin position="395"/>
        <end position="458"/>
    </location>
</feature>
<keyword evidence="9" id="KW-1133">Transmembrane helix</keyword>
<dbReference type="Gene3D" id="2.60.40.2380">
    <property type="match status" value="1"/>
</dbReference>
<reference evidence="13" key="1">
    <citation type="submission" date="2022-03" db="EMBL/GenBank/DDBJ databases">
        <authorList>
            <person name="Woo C.Y."/>
        </authorList>
    </citation>
    <scope>NUCLEOTIDE SEQUENCE</scope>
    <source>
        <strain evidence="13">CYS-01</strain>
    </source>
</reference>
<dbReference type="InterPro" id="IPR011622">
    <property type="entry name" value="7TMR_DISM_rcpt_extracell_dom2"/>
</dbReference>
<dbReference type="EMBL" id="JALGBH010000001">
    <property type="protein sequence ID" value="MCJ0741855.1"/>
    <property type="molecule type" value="Genomic_DNA"/>
</dbReference>
<evidence type="ECO:0000256" key="2">
    <source>
        <dbReference type="ARBA" id="ARBA00012438"/>
    </source>
</evidence>
<keyword evidence="7" id="KW-0067">ATP-binding</keyword>
<evidence type="ECO:0000313" key="14">
    <source>
        <dbReference type="Proteomes" id="UP001165460"/>
    </source>
</evidence>
<dbReference type="InterPro" id="IPR011495">
    <property type="entry name" value="Sig_transdc_His_kin_sub2_dim/P"/>
</dbReference>
<dbReference type="Gene3D" id="3.30.565.10">
    <property type="entry name" value="Histidine kinase-like ATPase, C-terminal domain"/>
    <property type="match status" value="1"/>
</dbReference>
<evidence type="ECO:0000256" key="1">
    <source>
        <dbReference type="ARBA" id="ARBA00000085"/>
    </source>
</evidence>
<keyword evidence="8" id="KW-0175">Coiled coil</keyword>